<dbReference type="SUPFAM" id="SSF53686">
    <property type="entry name" value="Tryptophan synthase beta subunit-like PLP-dependent enzymes"/>
    <property type="match status" value="1"/>
</dbReference>
<sequence length="453" mass="49273">MSSTLTRYKAEFRCINESCASVYDLNEVVYECKKCGSLLEVSHDLDALREKSGQEWRDLFDSRFRSVQFPNTSGIWNKREWVLPHADNSEIVSSGEGLSHLFSSDRFTKDLGLGGLWIKQCGISHTGSFKDLGMTVLLTQVRHMLNQGVPIRAVACASSGDTSAALASYAAKAGIPAIIFLPAGKVSQAQLIQPVSNGAQVIALETDFDGCMKIVKEVTKEAGIYLANSMNSLRIEGQKTIAPEILQQLEWEVPDWVIIPGGNLGNVSALGAGFEMAEKLGLIRKRPRIVLAQAENANPLYLSYLKNFQEFAAMDAKPTLASAIQIGNPVSVQKAIKTLKSFNGIVEQAGEEELSDAAARADLYGLYNDPHTGVALAALYKLLAKGTIHKGEKVVVVSTAHGLKFTEFKLKFHEGKIAGTDPKLANQIRSCRPETGPVMDEIAKFLQGRAKIS</sequence>
<feature type="modified residue" description="N6-(pyridoxal phosphate)lysine" evidence="5">
    <location>
        <position position="130"/>
    </location>
</feature>
<dbReference type="PANTHER" id="PTHR10314">
    <property type="entry name" value="CYSTATHIONINE BETA-SYNTHASE"/>
    <property type="match status" value="1"/>
</dbReference>
<dbReference type="GO" id="GO:0004795">
    <property type="term" value="F:threonine synthase activity"/>
    <property type="evidence" value="ECO:0007669"/>
    <property type="project" value="UniProtKB-UniRule"/>
</dbReference>
<comment type="similarity">
    <text evidence="2">Belongs to the threonine synthase family.</text>
</comment>
<dbReference type="Gene3D" id="3.40.50.1100">
    <property type="match status" value="2"/>
</dbReference>
<keyword evidence="7" id="KW-0456">Lyase</keyword>
<gene>
    <name evidence="7" type="primary">thrC</name>
    <name evidence="7" type="ORF">EHO60_03825</name>
</gene>
<comment type="caution">
    <text evidence="7">The sequence shown here is derived from an EMBL/GenBank/DDBJ whole genome shotgun (WGS) entry which is preliminary data.</text>
</comment>
<keyword evidence="3 5" id="KW-0663">Pyridoxal phosphate</keyword>
<dbReference type="InterPro" id="IPR001926">
    <property type="entry name" value="TrpB-like_PALP"/>
</dbReference>
<dbReference type="NCBIfam" id="TIGR00260">
    <property type="entry name" value="thrC"/>
    <property type="match status" value="1"/>
</dbReference>
<dbReference type="InterPro" id="IPR050214">
    <property type="entry name" value="Cys_Synth/Cystath_Beta-Synth"/>
</dbReference>
<evidence type="ECO:0000256" key="4">
    <source>
        <dbReference type="NCBIfam" id="TIGR00260"/>
    </source>
</evidence>
<dbReference type="GO" id="GO:0009088">
    <property type="term" value="P:threonine biosynthetic process"/>
    <property type="evidence" value="ECO:0007669"/>
    <property type="project" value="UniProtKB-UniRule"/>
</dbReference>
<dbReference type="EMBL" id="RQET01000004">
    <property type="protein sequence ID" value="TGK11450.1"/>
    <property type="molecule type" value="Genomic_DNA"/>
</dbReference>
<dbReference type="EC" id="4.2.3.1" evidence="4"/>
<evidence type="ECO:0000313" key="7">
    <source>
        <dbReference type="EMBL" id="TGK11450.1"/>
    </source>
</evidence>
<dbReference type="Pfam" id="PF00291">
    <property type="entry name" value="PALP"/>
    <property type="match status" value="1"/>
</dbReference>
<evidence type="ECO:0000259" key="6">
    <source>
        <dbReference type="Pfam" id="PF00291"/>
    </source>
</evidence>
<dbReference type="Proteomes" id="UP000298458">
    <property type="component" value="Unassembled WGS sequence"/>
</dbReference>
<evidence type="ECO:0000256" key="5">
    <source>
        <dbReference type="PIRSR" id="PIRSR604450-51"/>
    </source>
</evidence>
<organism evidence="7 8">
    <name type="scientific">Leptospira fletcheri</name>
    <dbReference type="NCBI Taxonomy" id="2484981"/>
    <lineage>
        <taxon>Bacteria</taxon>
        <taxon>Pseudomonadati</taxon>
        <taxon>Spirochaetota</taxon>
        <taxon>Spirochaetia</taxon>
        <taxon>Leptospirales</taxon>
        <taxon>Leptospiraceae</taxon>
        <taxon>Leptospira</taxon>
    </lineage>
</organism>
<protein>
    <recommendedName>
        <fullName evidence="4">Threonine synthase</fullName>
        <ecNumber evidence="4">4.2.3.1</ecNumber>
    </recommendedName>
</protein>
<dbReference type="InterPro" id="IPR004450">
    <property type="entry name" value="Thr_synthase-like"/>
</dbReference>
<feature type="domain" description="Tryptophan synthase beta chain-like PALP" evidence="6">
    <location>
        <begin position="93"/>
        <end position="399"/>
    </location>
</feature>
<keyword evidence="8" id="KW-1185">Reference proteome</keyword>
<dbReference type="OrthoDB" id="9778118at2"/>
<evidence type="ECO:0000256" key="1">
    <source>
        <dbReference type="ARBA" id="ARBA00001933"/>
    </source>
</evidence>
<evidence type="ECO:0000256" key="3">
    <source>
        <dbReference type="ARBA" id="ARBA00022898"/>
    </source>
</evidence>
<dbReference type="CDD" id="cd01563">
    <property type="entry name" value="Thr-synth_1"/>
    <property type="match status" value="1"/>
</dbReference>
<dbReference type="InterPro" id="IPR036052">
    <property type="entry name" value="TrpB-like_PALP_sf"/>
</dbReference>
<reference evidence="7" key="1">
    <citation type="journal article" date="2019" name="PLoS Negl. Trop. Dis.">
        <title>Revisiting the worldwide diversity of Leptospira species in the environment.</title>
        <authorList>
            <person name="Vincent A.T."/>
            <person name="Schiettekatte O."/>
            <person name="Bourhy P."/>
            <person name="Veyrier F.J."/>
            <person name="Picardeau M."/>
        </authorList>
    </citation>
    <scope>NUCLEOTIDE SEQUENCE [LARGE SCALE GENOMIC DNA]</scope>
    <source>
        <strain evidence="7">SSW15</strain>
    </source>
</reference>
<accession>A0A4R9GFL7</accession>
<dbReference type="AlphaFoldDB" id="A0A4R9GFL7"/>
<evidence type="ECO:0000256" key="2">
    <source>
        <dbReference type="ARBA" id="ARBA00005517"/>
    </source>
</evidence>
<dbReference type="FunFam" id="3.40.50.1100:FF:000013">
    <property type="entry name" value="Threonine synthase"/>
    <property type="match status" value="1"/>
</dbReference>
<name>A0A4R9GFL7_9LEPT</name>
<dbReference type="RefSeq" id="WP_135766855.1">
    <property type="nucleotide sequence ID" value="NZ_RQET01000004.1"/>
</dbReference>
<proteinExistence type="inferred from homology"/>
<comment type="cofactor">
    <cofactor evidence="1 5">
        <name>pyridoxal 5'-phosphate</name>
        <dbReference type="ChEBI" id="CHEBI:597326"/>
    </cofactor>
</comment>
<evidence type="ECO:0000313" key="8">
    <source>
        <dbReference type="Proteomes" id="UP000298458"/>
    </source>
</evidence>